<dbReference type="InterPro" id="IPR048329">
    <property type="entry name" value="PcRGLX_1st"/>
</dbReference>
<accession>A0ABT8W341</accession>
<dbReference type="Proteomes" id="UP001168640">
    <property type="component" value="Unassembled WGS sequence"/>
</dbReference>
<reference evidence="2" key="1">
    <citation type="submission" date="2023-07" db="EMBL/GenBank/DDBJ databases">
        <title>Marinobacter sp. chi1 genome sequencing and assembly.</title>
        <authorList>
            <person name="Park S."/>
        </authorList>
    </citation>
    <scope>NUCLEOTIDE SEQUENCE</scope>
    <source>
        <strain evidence="2">Chi1</strain>
    </source>
</reference>
<organism evidence="2 3">
    <name type="scientific">Marinobacter suaedae</name>
    <dbReference type="NCBI Taxonomy" id="3057675"/>
    <lineage>
        <taxon>Bacteria</taxon>
        <taxon>Pseudomonadati</taxon>
        <taxon>Pseudomonadota</taxon>
        <taxon>Gammaproteobacteria</taxon>
        <taxon>Pseudomonadales</taxon>
        <taxon>Marinobacteraceae</taxon>
        <taxon>Marinobacter</taxon>
    </lineage>
</organism>
<name>A0ABT8W341_9GAMM</name>
<gene>
    <name evidence="2" type="ORF">QVZ43_13140</name>
</gene>
<feature type="domain" description="PcRGLX/YetA-like N-terminal RIFT barrel" evidence="1">
    <location>
        <begin position="36"/>
        <end position="79"/>
    </location>
</feature>
<evidence type="ECO:0000259" key="1">
    <source>
        <dbReference type="Pfam" id="PF19501"/>
    </source>
</evidence>
<dbReference type="Pfam" id="PF19501">
    <property type="entry name" value="PcRGLX_1st"/>
    <property type="match status" value="1"/>
</dbReference>
<keyword evidence="3" id="KW-1185">Reference proteome</keyword>
<sequence>MSTLQQIRYVCPLMKNICASVVTLTAVPCELPSLARFGLPCPRSRVFDPSSVHLIRNGEPLECSITPLSTWPDGSLRWMLCEAIVNQTGSIDLCVSDQQGPQAPKGEPSPIELVNAGRSPTNDGESLSWQLFDRLLMHFGIDADGSTTDGQWLVTNTERDSDSRSLWQTTRFECVFQTVTDKEGSSQPLNVTLILGYCHRTHEFELEVRIHNPSAAVHPDGCWDLGDAGSRFVDLFRLSLAPAEPEDTDVQLLCTDIGSAQEGSIDQPLHYPAADGELQLHQMGSGGANWQSPIHWDENKHSTVKANGFTVTRDGLELAQGSRSQPVIRLELNDQIILLEPKDFWQNFPARIRASERGLSFDLFPDRTELCGGESKTWSIRGRIFQKAEAPLATDLGSGEPVVTYNQRYLNECQVLPHLCFSDEKGALTDLIQAGLSGTSNFYEKRERVDEYGWRHFGDLWADHECHGLEPQPYFISHYNNQYDPLMGMTLQYLQHQQPQWLDFVKPLNLHIQDIDIYDTDQDKAEYNGGLFWHTNHYLPAETSGHRSYSKYHTAVYQDFQGGGGPGGQHCYTTGLALQYFLFGDHRAKQKVIQLTEWIRQFYNGNGSLLDRTFRLFTIDIKKNVFTNIGVKAPGYQYPLDRGIGNYLNALIDCYDVTNDQRLLREMGWVIRHTCHPAEDINLRNLDDTETGWFYTVFLQAVARFLFLKESLGGIDPDYWYARQCLLHYGHWMLDNEHYYLDTPEKLEFPNDTWCAQDIRKANLFCFMFYFSETEQPQFLARADEFYCYVKEHLTGSDEAQYTRLLALMMQNDGVQQKFKDKPRSQVAFQTHDFGAPPAYSTTRIMTNYVKDMLRALINLSLTREIRWLKLRLR</sequence>
<evidence type="ECO:0000313" key="2">
    <source>
        <dbReference type="EMBL" id="MDO3722665.1"/>
    </source>
</evidence>
<protein>
    <recommendedName>
        <fullName evidence="1">PcRGLX/YetA-like N-terminal RIFT barrel domain-containing protein</fullName>
    </recommendedName>
</protein>
<dbReference type="EMBL" id="JAUMIS010000002">
    <property type="protein sequence ID" value="MDO3722665.1"/>
    <property type="molecule type" value="Genomic_DNA"/>
</dbReference>
<dbReference type="RefSeq" id="WP_302910292.1">
    <property type="nucleotide sequence ID" value="NZ_JAUMIS010000002.1"/>
</dbReference>
<evidence type="ECO:0000313" key="3">
    <source>
        <dbReference type="Proteomes" id="UP001168640"/>
    </source>
</evidence>
<comment type="caution">
    <text evidence="2">The sequence shown here is derived from an EMBL/GenBank/DDBJ whole genome shotgun (WGS) entry which is preliminary data.</text>
</comment>
<proteinExistence type="predicted"/>